<feature type="non-terminal residue" evidence="1">
    <location>
        <position position="1"/>
    </location>
</feature>
<accession>A0A392VDF7</accession>
<organism evidence="1 2">
    <name type="scientific">Trifolium medium</name>
    <dbReference type="NCBI Taxonomy" id="97028"/>
    <lineage>
        <taxon>Eukaryota</taxon>
        <taxon>Viridiplantae</taxon>
        <taxon>Streptophyta</taxon>
        <taxon>Embryophyta</taxon>
        <taxon>Tracheophyta</taxon>
        <taxon>Spermatophyta</taxon>
        <taxon>Magnoliopsida</taxon>
        <taxon>eudicotyledons</taxon>
        <taxon>Gunneridae</taxon>
        <taxon>Pentapetalae</taxon>
        <taxon>rosids</taxon>
        <taxon>fabids</taxon>
        <taxon>Fabales</taxon>
        <taxon>Fabaceae</taxon>
        <taxon>Papilionoideae</taxon>
        <taxon>50 kb inversion clade</taxon>
        <taxon>NPAAA clade</taxon>
        <taxon>Hologalegina</taxon>
        <taxon>IRL clade</taxon>
        <taxon>Trifolieae</taxon>
        <taxon>Trifolium</taxon>
    </lineage>
</organism>
<proteinExistence type="predicted"/>
<evidence type="ECO:0000313" key="1">
    <source>
        <dbReference type="EMBL" id="MCI85001.1"/>
    </source>
</evidence>
<feature type="non-terminal residue" evidence="1">
    <location>
        <position position="72"/>
    </location>
</feature>
<comment type="caution">
    <text evidence="1">The sequence shown here is derived from an EMBL/GenBank/DDBJ whole genome shotgun (WGS) entry which is preliminary data.</text>
</comment>
<dbReference type="AlphaFoldDB" id="A0A392VDF7"/>
<keyword evidence="2" id="KW-1185">Reference proteome</keyword>
<sequence>EGKNRRTEKGEAKTTEAEVIPTSQMKEGEDAVEEVRVGDVLVRLGDRKEKEGKTKDLEKGRNVNIGHYAQSI</sequence>
<evidence type="ECO:0000313" key="2">
    <source>
        <dbReference type="Proteomes" id="UP000265520"/>
    </source>
</evidence>
<reference evidence="1 2" key="1">
    <citation type="journal article" date="2018" name="Front. Plant Sci.">
        <title>Red Clover (Trifolium pratense) and Zigzag Clover (T. medium) - A Picture of Genomic Similarities and Differences.</title>
        <authorList>
            <person name="Dluhosova J."/>
            <person name="Istvanek J."/>
            <person name="Nedelnik J."/>
            <person name="Repkova J."/>
        </authorList>
    </citation>
    <scope>NUCLEOTIDE SEQUENCE [LARGE SCALE GENOMIC DNA]</scope>
    <source>
        <strain evidence="2">cv. 10/8</strain>
        <tissue evidence="1">Leaf</tissue>
    </source>
</reference>
<dbReference type="EMBL" id="LXQA011104576">
    <property type="protein sequence ID" value="MCI85001.1"/>
    <property type="molecule type" value="Genomic_DNA"/>
</dbReference>
<protein>
    <submittedName>
        <fullName evidence="1">Uncharacterized protein</fullName>
    </submittedName>
</protein>
<dbReference type="Proteomes" id="UP000265520">
    <property type="component" value="Unassembled WGS sequence"/>
</dbReference>
<name>A0A392VDF7_9FABA</name>